<dbReference type="PATRIC" id="fig|1230459.4.peg.3117"/>
<organism evidence="1 2">
    <name type="scientific">Natrinema gari JCM 14663</name>
    <dbReference type="NCBI Taxonomy" id="1230459"/>
    <lineage>
        <taxon>Archaea</taxon>
        <taxon>Methanobacteriati</taxon>
        <taxon>Methanobacteriota</taxon>
        <taxon>Stenosarchaea group</taxon>
        <taxon>Halobacteria</taxon>
        <taxon>Halobacteriales</taxon>
        <taxon>Natrialbaceae</taxon>
        <taxon>Natrinema</taxon>
    </lineage>
</organism>
<dbReference type="EMBL" id="AOIJ01000061">
    <property type="protein sequence ID" value="ELY77544.1"/>
    <property type="molecule type" value="Genomic_DNA"/>
</dbReference>
<keyword evidence="2" id="KW-1185">Reference proteome</keyword>
<dbReference type="Proteomes" id="UP000011592">
    <property type="component" value="Unassembled WGS sequence"/>
</dbReference>
<name>L9YTV1_9EURY</name>
<accession>L9YTV1</accession>
<evidence type="ECO:0000313" key="1">
    <source>
        <dbReference type="EMBL" id="ELY77544.1"/>
    </source>
</evidence>
<sequence>MMPTKSLYRNLNRHGHEIGYSTVHQRFGELETDGLIERIDDRGYYQESLNGETYHDGELVLNDLEQDD</sequence>
<protein>
    <submittedName>
        <fullName evidence="1">Uncharacterized protein</fullName>
    </submittedName>
</protein>
<comment type="caution">
    <text evidence="1">The sequence shown here is derived from an EMBL/GenBank/DDBJ whole genome shotgun (WGS) entry which is preliminary data.</text>
</comment>
<dbReference type="Gene3D" id="1.10.10.10">
    <property type="entry name" value="Winged helix-like DNA-binding domain superfamily/Winged helix DNA-binding domain"/>
    <property type="match status" value="1"/>
</dbReference>
<gene>
    <name evidence="1" type="ORF">C486_15609</name>
</gene>
<dbReference type="AlphaFoldDB" id="L9YTV1"/>
<evidence type="ECO:0000313" key="2">
    <source>
        <dbReference type="Proteomes" id="UP000011592"/>
    </source>
</evidence>
<reference evidence="1 2" key="1">
    <citation type="journal article" date="2014" name="PLoS Genet.">
        <title>Phylogenetically driven sequencing of extremely halophilic archaea reveals strategies for static and dynamic osmo-response.</title>
        <authorList>
            <person name="Becker E.A."/>
            <person name="Seitzer P.M."/>
            <person name="Tritt A."/>
            <person name="Larsen D."/>
            <person name="Krusor M."/>
            <person name="Yao A.I."/>
            <person name="Wu D."/>
            <person name="Madern D."/>
            <person name="Eisen J.A."/>
            <person name="Darling A.E."/>
            <person name="Facciotti M.T."/>
        </authorList>
    </citation>
    <scope>NUCLEOTIDE SEQUENCE [LARGE SCALE GENOMIC DNA]</scope>
    <source>
        <strain evidence="1 2">JCM 14663</strain>
    </source>
</reference>
<dbReference type="InterPro" id="IPR036388">
    <property type="entry name" value="WH-like_DNA-bd_sf"/>
</dbReference>
<proteinExistence type="predicted"/>